<dbReference type="PANTHER" id="PTHR35561">
    <property type="entry name" value="RNA 2',3'-CYCLIC PHOSPHODIESTERASE"/>
    <property type="match status" value="1"/>
</dbReference>
<feature type="active site" description="Proton acceptor" evidence="2">
    <location>
        <position position="130"/>
    </location>
</feature>
<feature type="domain" description="Phosphoesterase HXTX" evidence="3">
    <location>
        <begin position="17"/>
        <end position="94"/>
    </location>
</feature>
<gene>
    <name evidence="4" type="ORF">DENOEST_0814</name>
</gene>
<dbReference type="AlphaFoldDB" id="A0A6S6XYM6"/>
<dbReference type="EC" id="3.1.4.58" evidence="2"/>
<dbReference type="PANTHER" id="PTHR35561:SF1">
    <property type="entry name" value="RNA 2',3'-CYCLIC PHOSPHODIESTERASE"/>
    <property type="match status" value="1"/>
</dbReference>
<dbReference type="RefSeq" id="WP_145771786.1">
    <property type="nucleotide sequence ID" value="NZ_LR778301.1"/>
</dbReference>
<sequence length="181" mass="19718">MGPAARPDSRRLFFALWPSTALAGELHRLAAEARPACGGRLMARDTLHLTLAFLGQVEETRLLELHDIAAAIRVPAFTLTLDRLGYWRHNRILWAGCATLPPELEALAAALHQALRHAGFAMEERPFAAHVTLLRNARCEVVPGLALSQSWSVAGFGLVESRPSPAGADYRMLASWPLVPG</sequence>
<evidence type="ECO:0000256" key="1">
    <source>
        <dbReference type="ARBA" id="ARBA00022801"/>
    </source>
</evidence>
<dbReference type="HAMAP" id="MF_01940">
    <property type="entry name" value="RNA_CPDase"/>
    <property type="match status" value="1"/>
</dbReference>
<accession>A0A6S6XYM6</accession>
<comment type="catalytic activity">
    <reaction evidence="2">
        <text>a 3'-end 2',3'-cyclophospho-ribonucleotide-RNA + H2O = a 3'-end 2'-phospho-ribonucleotide-RNA + H(+)</text>
        <dbReference type="Rhea" id="RHEA:11828"/>
        <dbReference type="Rhea" id="RHEA-COMP:10464"/>
        <dbReference type="Rhea" id="RHEA-COMP:17353"/>
        <dbReference type="ChEBI" id="CHEBI:15377"/>
        <dbReference type="ChEBI" id="CHEBI:15378"/>
        <dbReference type="ChEBI" id="CHEBI:83064"/>
        <dbReference type="ChEBI" id="CHEBI:173113"/>
        <dbReference type="EC" id="3.1.4.58"/>
    </reaction>
</comment>
<evidence type="ECO:0000313" key="5">
    <source>
        <dbReference type="Proteomes" id="UP000515733"/>
    </source>
</evidence>
<dbReference type="InterPro" id="IPR009097">
    <property type="entry name" value="Cyclic_Pdiesterase"/>
</dbReference>
<evidence type="ECO:0000256" key="2">
    <source>
        <dbReference type="HAMAP-Rule" id="MF_01940"/>
    </source>
</evidence>
<keyword evidence="1 2" id="KW-0378">Hydrolase</keyword>
<comment type="function">
    <text evidence="2">Hydrolyzes RNA 2',3'-cyclic phosphodiester to an RNA 2'-phosphomonoester.</text>
</comment>
<feature type="short sequence motif" description="HXTX 2" evidence="2">
    <location>
        <begin position="130"/>
        <end position="133"/>
    </location>
</feature>
<dbReference type="NCBIfam" id="TIGR02258">
    <property type="entry name" value="2_5_ligase"/>
    <property type="match status" value="1"/>
</dbReference>
<proteinExistence type="inferred from homology"/>
<dbReference type="InterPro" id="IPR004175">
    <property type="entry name" value="RNA_CPDase"/>
</dbReference>
<dbReference type="Proteomes" id="UP000515733">
    <property type="component" value="Chromosome"/>
</dbReference>
<dbReference type="GO" id="GO:0004113">
    <property type="term" value="F:2',3'-cyclic-nucleotide 3'-phosphodiesterase activity"/>
    <property type="evidence" value="ECO:0007669"/>
    <property type="project" value="InterPro"/>
</dbReference>
<dbReference type="GO" id="GO:0008664">
    <property type="term" value="F:RNA 2',3'-cyclic 3'-phosphodiesterase activity"/>
    <property type="evidence" value="ECO:0007669"/>
    <property type="project" value="UniProtKB-EC"/>
</dbReference>
<dbReference type="OrthoDB" id="7061261at2"/>
<dbReference type="KEGG" id="doe:DENOEST_0814"/>
<reference evidence="4 5" key="1">
    <citation type="submission" date="2020-03" db="EMBL/GenBank/DDBJ databases">
        <authorList>
            <consortium name="Genoscope - CEA"/>
            <person name="William W."/>
        </authorList>
    </citation>
    <scope>NUCLEOTIDE SEQUENCE [LARGE SCALE GENOMIC DNA]</scope>
    <source>
        <strain evidence="5">DSM 16959</strain>
    </source>
</reference>
<evidence type="ECO:0000259" key="3">
    <source>
        <dbReference type="Pfam" id="PF02834"/>
    </source>
</evidence>
<dbReference type="SUPFAM" id="SSF55144">
    <property type="entry name" value="LigT-like"/>
    <property type="match status" value="1"/>
</dbReference>
<dbReference type="Gene3D" id="3.90.1140.10">
    <property type="entry name" value="Cyclic phosphodiesterase"/>
    <property type="match status" value="1"/>
</dbReference>
<dbReference type="InterPro" id="IPR014051">
    <property type="entry name" value="Phosphoesterase_HXTX"/>
</dbReference>
<organism evidence="4 5">
    <name type="scientific">Denitratisoma oestradiolicum</name>
    <dbReference type="NCBI Taxonomy" id="311182"/>
    <lineage>
        <taxon>Bacteria</taxon>
        <taxon>Pseudomonadati</taxon>
        <taxon>Pseudomonadota</taxon>
        <taxon>Betaproteobacteria</taxon>
        <taxon>Nitrosomonadales</taxon>
        <taxon>Sterolibacteriaceae</taxon>
        <taxon>Denitratisoma</taxon>
    </lineage>
</organism>
<feature type="domain" description="Phosphoesterase HXTX" evidence="3">
    <location>
        <begin position="101"/>
        <end position="165"/>
    </location>
</feature>
<evidence type="ECO:0000313" key="4">
    <source>
        <dbReference type="EMBL" id="CAB1367979.1"/>
    </source>
</evidence>
<dbReference type="Pfam" id="PF02834">
    <property type="entry name" value="LigT_PEase"/>
    <property type="match status" value="2"/>
</dbReference>
<comment type="similarity">
    <text evidence="2">Belongs to the 2H phosphoesterase superfamily. ThpR family.</text>
</comment>
<dbReference type="EMBL" id="LR778301">
    <property type="protein sequence ID" value="CAB1367979.1"/>
    <property type="molecule type" value="Genomic_DNA"/>
</dbReference>
<protein>
    <recommendedName>
        <fullName evidence="2">RNA 2',3'-cyclic phosphodiesterase</fullName>
        <shortName evidence="2">RNA 2',3'-CPDase</shortName>
        <ecNumber evidence="2">3.1.4.58</ecNumber>
    </recommendedName>
</protein>
<name>A0A6S6XYM6_9PROT</name>
<feature type="short sequence motif" description="HXTX 1" evidence="2">
    <location>
        <begin position="48"/>
        <end position="51"/>
    </location>
</feature>
<feature type="active site" description="Proton donor" evidence="2">
    <location>
        <position position="48"/>
    </location>
</feature>
<keyword evidence="5" id="KW-1185">Reference proteome</keyword>